<dbReference type="KEGG" id="amq:AMETH_2438"/>
<sequence length="46" mass="5253">MPRTRLRDGEPGAAAELRDRAQGLGAVVRERRSHEQQWRPAAEKSR</sequence>
<gene>
    <name evidence="2" type="ORF">AMETH_2438</name>
</gene>
<dbReference type="STRING" id="1068978.AMETH_2438"/>
<dbReference type="EMBL" id="CP009110">
    <property type="protein sequence ID" value="AIJ22530.1"/>
    <property type="molecule type" value="Genomic_DNA"/>
</dbReference>
<dbReference type="InterPro" id="IPR056411">
    <property type="entry name" value="CysS_C"/>
</dbReference>
<accession>A0A076MUZ3</accession>
<protein>
    <recommendedName>
        <fullName evidence="1">Cysteinyl-tRNA ligase anticodon binding domain-containing protein</fullName>
    </recommendedName>
</protein>
<dbReference type="RefSeq" id="WP_017981746.1">
    <property type="nucleotide sequence ID" value="NZ_AQUL01000001.1"/>
</dbReference>
<dbReference type="AlphaFoldDB" id="A0A076MUZ3"/>
<organism evidence="2 3">
    <name type="scientific">Amycolatopsis methanolica 239</name>
    <dbReference type="NCBI Taxonomy" id="1068978"/>
    <lineage>
        <taxon>Bacteria</taxon>
        <taxon>Bacillati</taxon>
        <taxon>Actinomycetota</taxon>
        <taxon>Actinomycetes</taxon>
        <taxon>Pseudonocardiales</taxon>
        <taxon>Pseudonocardiaceae</taxon>
        <taxon>Amycolatopsis</taxon>
        <taxon>Amycolatopsis methanolica group</taxon>
    </lineage>
</organism>
<dbReference type="Proteomes" id="UP000062973">
    <property type="component" value="Chromosome"/>
</dbReference>
<dbReference type="Pfam" id="PF23493">
    <property type="entry name" value="CysS_C"/>
    <property type="match status" value="1"/>
</dbReference>
<reference evidence="2 3" key="1">
    <citation type="submission" date="2014-07" db="EMBL/GenBank/DDBJ databases">
        <title>Whole Genome Sequence of the Amycolatopsis methanolica 239.</title>
        <authorList>
            <person name="Tang B."/>
        </authorList>
    </citation>
    <scope>NUCLEOTIDE SEQUENCE [LARGE SCALE GENOMIC DNA]</scope>
    <source>
        <strain evidence="2 3">239</strain>
    </source>
</reference>
<dbReference type="HOGENOM" id="CLU_3179407_0_0_11"/>
<dbReference type="PATRIC" id="fig|1068978.7.peg.2605"/>
<name>A0A076MUZ3_AMYME</name>
<evidence type="ECO:0000313" key="3">
    <source>
        <dbReference type="Proteomes" id="UP000062973"/>
    </source>
</evidence>
<feature type="domain" description="Cysteinyl-tRNA ligase anticodon binding" evidence="1">
    <location>
        <begin position="6"/>
        <end position="39"/>
    </location>
</feature>
<evidence type="ECO:0000313" key="2">
    <source>
        <dbReference type="EMBL" id="AIJ22530.1"/>
    </source>
</evidence>
<proteinExistence type="predicted"/>
<keyword evidence="3" id="KW-1185">Reference proteome</keyword>
<evidence type="ECO:0000259" key="1">
    <source>
        <dbReference type="Pfam" id="PF23493"/>
    </source>
</evidence>